<protein>
    <recommendedName>
        <fullName evidence="4">PUM-HD domain-containing protein</fullName>
    </recommendedName>
</protein>
<feature type="repeat" description="Pumilio" evidence="2">
    <location>
        <begin position="789"/>
        <end position="826"/>
    </location>
</feature>
<dbReference type="SMART" id="SM00025">
    <property type="entry name" value="Pumilio"/>
    <property type="match status" value="8"/>
</dbReference>
<sequence length="968" mass="105126">MSTTLESTTTPNRPSSDDRKHSPPAFLDLADPAARYGNNASDVTVRTLKKMEHERQRALQRKLFEDQMRALEQQQAHELLTIESGAALQHLAASAPTTPPRVNAMLSSEYSPSLQSGFSHSSLDPESLSRAVGSAADKRKSVTYAPSVTHSPENHGNGTQSFARPGGAKSMPASRRTSASEHDEDLAGHLDKLSLAGERSSPAQAAVPQSILRSNSGRFSGEGAGYAYNAGMMLDEQIDQEMHNAMRHLPTSDEDKYVNGYAKMSASSAAALDLAALSQTRGTYVGRDQFSEWPQFNGSTRIPDRSASRTDRRVVTNPTIALSAGLGDLASAKGIASGHSTPLIQQLPQGIVQGLSSRRGSPLALPDGLSITTARSVPNTPLPGAGPNGIHRGLGTPLSAESQTVNGLLAAQGSSPIDALHPSLSRIPSSTQYDSGLGYSPIQGGMDDPLQVYEMNDGMDNGRYSDFGYENNGRSPHSNGGAGSTALYHHNGTKYGLGVNGRQNGDSKMNGLHGPKHKRGDVDREFNRFAGMRLEDMQGEIPSLCKDQHGCRYLQKKLEEGVPEHRDMIFRETFGHIPELMTDPFGNYLCQKLLEFCTDEQRNLICESVAQDLVNISLNMHGTRAVQKMIDFLSTRRQIHSIIVALSLHVVVLIKDLNGNHVIQKCLNKLAPEDNQFIYNAVAANCVEVATHRHGCCVLQRCVDHASEPQRVQLVNEITYNALTLVQDPYGNYVVQYILDLNDNRFSDAVIRQFTGNVCALSVQKFSSNVIEKCVRVAEHSTRKMLIGELLNRTRLEKLLRDSYGNYCVQTALDYAEPNQRALLVEGIRPVLPLIRNTPYGKRIQNKLQRENLDGPGFGGSYPQPSIANLTMRNPNVGMGGVQGGHLNDGYGNPYGLQGGMQGQGSLSGNHMQMPSIDSYVLQNGSNHNSPGMTPPHTHAYAAGATYGNAFPAMAVNDPYQRGYGYGM</sequence>
<dbReference type="PROSITE" id="PS50302">
    <property type="entry name" value="PUM"/>
    <property type="match status" value="7"/>
</dbReference>
<feature type="repeat" description="Pumilio" evidence="2">
    <location>
        <begin position="753"/>
        <end position="788"/>
    </location>
</feature>
<evidence type="ECO:0000259" key="4">
    <source>
        <dbReference type="PROSITE" id="PS50303"/>
    </source>
</evidence>
<dbReference type="InterPro" id="IPR011989">
    <property type="entry name" value="ARM-like"/>
</dbReference>
<dbReference type="InterPro" id="IPR001313">
    <property type="entry name" value="Pumilio_RNA-bd_rpt"/>
</dbReference>
<feature type="region of interest" description="Disordered" evidence="3">
    <location>
        <begin position="111"/>
        <end position="185"/>
    </location>
</feature>
<dbReference type="GO" id="GO:0005737">
    <property type="term" value="C:cytoplasm"/>
    <property type="evidence" value="ECO:0007669"/>
    <property type="project" value="TreeGrafter"/>
</dbReference>
<feature type="region of interest" description="Disordered" evidence="3">
    <location>
        <begin position="197"/>
        <end position="218"/>
    </location>
</feature>
<dbReference type="CDD" id="cd07920">
    <property type="entry name" value="Pumilio"/>
    <property type="match status" value="1"/>
</dbReference>
<name>A0A0C3NF31_PHLG1</name>
<evidence type="ECO:0000313" key="5">
    <source>
        <dbReference type="EMBL" id="KIP03269.1"/>
    </source>
</evidence>
<feature type="compositionally biased region" description="Polar residues" evidence="3">
    <location>
        <begin position="1"/>
        <end position="14"/>
    </location>
</feature>
<feature type="repeat" description="Pumilio" evidence="2">
    <location>
        <begin position="681"/>
        <end position="716"/>
    </location>
</feature>
<feature type="region of interest" description="Disordered" evidence="3">
    <location>
        <begin position="1"/>
        <end position="30"/>
    </location>
</feature>
<dbReference type="InterPro" id="IPR033133">
    <property type="entry name" value="PUM-HD"/>
</dbReference>
<feature type="compositionally biased region" description="Polar residues" evidence="3">
    <location>
        <begin position="111"/>
        <end position="124"/>
    </location>
</feature>
<accession>A0A0C3NF31</accession>
<reference evidence="5 6" key="1">
    <citation type="journal article" date="2014" name="PLoS Genet.">
        <title>Analysis of the Phlebiopsis gigantea genome, transcriptome and secretome provides insight into its pioneer colonization strategies of wood.</title>
        <authorList>
            <person name="Hori C."/>
            <person name="Ishida T."/>
            <person name="Igarashi K."/>
            <person name="Samejima M."/>
            <person name="Suzuki H."/>
            <person name="Master E."/>
            <person name="Ferreira P."/>
            <person name="Ruiz-Duenas F.J."/>
            <person name="Held B."/>
            <person name="Canessa P."/>
            <person name="Larrondo L.F."/>
            <person name="Schmoll M."/>
            <person name="Druzhinina I.S."/>
            <person name="Kubicek C.P."/>
            <person name="Gaskell J.A."/>
            <person name="Kersten P."/>
            <person name="St John F."/>
            <person name="Glasner J."/>
            <person name="Sabat G."/>
            <person name="Splinter BonDurant S."/>
            <person name="Syed K."/>
            <person name="Yadav J."/>
            <person name="Mgbeahuruike A.C."/>
            <person name="Kovalchuk A."/>
            <person name="Asiegbu F.O."/>
            <person name="Lackner G."/>
            <person name="Hoffmeister D."/>
            <person name="Rencoret J."/>
            <person name="Gutierrez A."/>
            <person name="Sun H."/>
            <person name="Lindquist E."/>
            <person name="Barry K."/>
            <person name="Riley R."/>
            <person name="Grigoriev I.V."/>
            <person name="Henrissat B."/>
            <person name="Kues U."/>
            <person name="Berka R.M."/>
            <person name="Martinez A.T."/>
            <person name="Covert S.F."/>
            <person name="Blanchette R.A."/>
            <person name="Cullen D."/>
        </authorList>
    </citation>
    <scope>NUCLEOTIDE SEQUENCE [LARGE SCALE GENOMIC DNA]</scope>
    <source>
        <strain evidence="5 6">11061_1 CR5-6</strain>
    </source>
</reference>
<dbReference type="OrthoDB" id="668540at2759"/>
<feature type="repeat" description="Pumilio" evidence="2">
    <location>
        <begin position="717"/>
        <end position="752"/>
    </location>
</feature>
<dbReference type="STRING" id="745531.A0A0C3NF31"/>
<dbReference type="SUPFAM" id="SSF48371">
    <property type="entry name" value="ARM repeat"/>
    <property type="match status" value="1"/>
</dbReference>
<keyword evidence="6" id="KW-1185">Reference proteome</keyword>
<dbReference type="EMBL" id="KN840625">
    <property type="protein sequence ID" value="KIP03269.1"/>
    <property type="molecule type" value="Genomic_DNA"/>
</dbReference>
<feature type="domain" description="PUM-HD" evidence="4">
    <location>
        <begin position="515"/>
        <end position="852"/>
    </location>
</feature>
<dbReference type="Pfam" id="PF00806">
    <property type="entry name" value="PUF"/>
    <property type="match status" value="8"/>
</dbReference>
<dbReference type="GO" id="GO:0010608">
    <property type="term" value="P:post-transcriptional regulation of gene expression"/>
    <property type="evidence" value="ECO:0007669"/>
    <property type="project" value="TreeGrafter"/>
</dbReference>
<evidence type="ECO:0000256" key="3">
    <source>
        <dbReference type="SAM" id="MobiDB-lite"/>
    </source>
</evidence>
<dbReference type="InterPro" id="IPR016024">
    <property type="entry name" value="ARM-type_fold"/>
</dbReference>
<dbReference type="Gene3D" id="1.25.10.10">
    <property type="entry name" value="Leucine-rich Repeat Variant"/>
    <property type="match status" value="1"/>
</dbReference>
<feature type="compositionally biased region" description="Polar residues" evidence="3">
    <location>
        <begin position="144"/>
        <end position="162"/>
    </location>
</feature>
<dbReference type="AlphaFoldDB" id="A0A0C3NF31"/>
<dbReference type="PANTHER" id="PTHR12537:SF13">
    <property type="entry name" value="PUMILIO HOMOLOGY DOMAIN FAMILY MEMBER 4"/>
    <property type="match status" value="1"/>
</dbReference>
<evidence type="ECO:0000313" key="6">
    <source>
        <dbReference type="Proteomes" id="UP000053257"/>
    </source>
</evidence>
<dbReference type="PROSITE" id="PS50303">
    <property type="entry name" value="PUM_HD"/>
    <property type="match status" value="1"/>
</dbReference>
<organism evidence="5 6">
    <name type="scientific">Phlebiopsis gigantea (strain 11061_1 CR5-6)</name>
    <name type="common">White-rot fungus</name>
    <name type="synonym">Peniophora gigantea</name>
    <dbReference type="NCBI Taxonomy" id="745531"/>
    <lineage>
        <taxon>Eukaryota</taxon>
        <taxon>Fungi</taxon>
        <taxon>Dikarya</taxon>
        <taxon>Basidiomycota</taxon>
        <taxon>Agaricomycotina</taxon>
        <taxon>Agaricomycetes</taxon>
        <taxon>Polyporales</taxon>
        <taxon>Phanerochaetaceae</taxon>
        <taxon>Phlebiopsis</taxon>
    </lineage>
</organism>
<dbReference type="Proteomes" id="UP000053257">
    <property type="component" value="Unassembled WGS sequence"/>
</dbReference>
<feature type="repeat" description="Pumilio" evidence="2">
    <location>
        <begin position="536"/>
        <end position="571"/>
    </location>
</feature>
<keyword evidence="1" id="KW-0677">Repeat</keyword>
<dbReference type="HOGENOM" id="CLU_004133_1_1_1"/>
<dbReference type="PANTHER" id="PTHR12537">
    <property type="entry name" value="RNA BINDING PROTEIN PUMILIO-RELATED"/>
    <property type="match status" value="1"/>
</dbReference>
<proteinExistence type="predicted"/>
<evidence type="ECO:0000256" key="1">
    <source>
        <dbReference type="ARBA" id="ARBA00022737"/>
    </source>
</evidence>
<gene>
    <name evidence="5" type="ORF">PHLGIDRAFT_130265</name>
</gene>
<feature type="repeat" description="Pumilio" evidence="2">
    <location>
        <begin position="608"/>
        <end position="645"/>
    </location>
</feature>
<dbReference type="GO" id="GO:0003729">
    <property type="term" value="F:mRNA binding"/>
    <property type="evidence" value="ECO:0007669"/>
    <property type="project" value="TreeGrafter"/>
</dbReference>
<feature type="repeat" description="Pumilio" evidence="2">
    <location>
        <begin position="572"/>
        <end position="607"/>
    </location>
</feature>
<evidence type="ECO:0000256" key="2">
    <source>
        <dbReference type="PROSITE-ProRule" id="PRU00317"/>
    </source>
</evidence>
<dbReference type="InterPro" id="IPR033712">
    <property type="entry name" value="Pumilio_RNA-bd"/>
</dbReference>
<dbReference type="FunFam" id="1.25.10.10:FF:000237">
    <property type="entry name" value="Pumilio homolog 9"/>
    <property type="match status" value="1"/>
</dbReference>